<comment type="caution">
    <text evidence="9">The sequence shown here is derived from an EMBL/GenBank/DDBJ whole genome shotgun (WGS) entry which is preliminary data.</text>
</comment>
<evidence type="ECO:0000256" key="2">
    <source>
        <dbReference type="ARBA" id="ARBA00022448"/>
    </source>
</evidence>
<keyword evidence="4 7" id="KW-0812">Transmembrane</keyword>
<feature type="transmembrane region" description="Helical" evidence="7">
    <location>
        <begin position="126"/>
        <end position="149"/>
    </location>
</feature>
<keyword evidence="5 7" id="KW-1133">Transmembrane helix</keyword>
<dbReference type="SUPFAM" id="SSF103473">
    <property type="entry name" value="MFS general substrate transporter"/>
    <property type="match status" value="1"/>
</dbReference>
<dbReference type="PANTHER" id="PTHR23513:SF6">
    <property type="entry name" value="MAJOR FACILITATOR SUPERFAMILY ASSOCIATED DOMAIN-CONTAINING PROTEIN"/>
    <property type="match status" value="1"/>
</dbReference>
<accession>A0ABT9WNE3</accession>
<comment type="subcellular location">
    <subcellularLocation>
        <location evidence="1">Cell membrane</location>
        <topology evidence="1">Multi-pass membrane protein</topology>
    </subcellularLocation>
</comment>
<organism evidence="9 10">
    <name type="scientific">Bacillus chungangensis</name>
    <dbReference type="NCBI Taxonomy" id="587633"/>
    <lineage>
        <taxon>Bacteria</taxon>
        <taxon>Bacillati</taxon>
        <taxon>Bacillota</taxon>
        <taxon>Bacilli</taxon>
        <taxon>Bacillales</taxon>
        <taxon>Bacillaceae</taxon>
        <taxon>Bacillus</taxon>
    </lineage>
</organism>
<proteinExistence type="predicted"/>
<feature type="transmembrane region" description="Helical" evidence="7">
    <location>
        <begin position="96"/>
        <end position="114"/>
    </location>
</feature>
<evidence type="ECO:0000256" key="1">
    <source>
        <dbReference type="ARBA" id="ARBA00004651"/>
    </source>
</evidence>
<dbReference type="Pfam" id="PF13347">
    <property type="entry name" value="MFS_2"/>
    <property type="match status" value="1"/>
</dbReference>
<evidence type="ECO:0000313" key="9">
    <source>
        <dbReference type="EMBL" id="MDQ0174725.1"/>
    </source>
</evidence>
<dbReference type="PANTHER" id="PTHR23513">
    <property type="entry name" value="INTEGRAL MEMBRANE EFFLUX PROTEIN-RELATED"/>
    <property type="match status" value="1"/>
</dbReference>
<feature type="transmembrane region" description="Helical" evidence="7">
    <location>
        <begin position="6"/>
        <end position="26"/>
    </location>
</feature>
<dbReference type="Gene3D" id="1.20.1250.20">
    <property type="entry name" value="MFS general substrate transporter like domains"/>
    <property type="match status" value="1"/>
</dbReference>
<protein>
    <submittedName>
        <fullName evidence="9">Na+/melibiose symporter-like transporter</fullName>
    </submittedName>
</protein>
<reference evidence="9 10" key="1">
    <citation type="submission" date="2023-07" db="EMBL/GenBank/DDBJ databases">
        <title>Genomic Encyclopedia of Type Strains, Phase IV (KMG-IV): sequencing the most valuable type-strain genomes for metagenomic binning, comparative biology and taxonomic classification.</title>
        <authorList>
            <person name="Goeker M."/>
        </authorList>
    </citation>
    <scope>NUCLEOTIDE SEQUENCE [LARGE SCALE GENOMIC DNA]</scope>
    <source>
        <strain evidence="9 10">DSM 23837</strain>
    </source>
</reference>
<evidence type="ECO:0000256" key="3">
    <source>
        <dbReference type="ARBA" id="ARBA00022475"/>
    </source>
</evidence>
<keyword evidence="2" id="KW-0813">Transport</keyword>
<dbReference type="PROSITE" id="PS50850">
    <property type="entry name" value="MFS"/>
    <property type="match status" value="1"/>
</dbReference>
<evidence type="ECO:0000256" key="5">
    <source>
        <dbReference type="ARBA" id="ARBA00022989"/>
    </source>
</evidence>
<evidence type="ECO:0000256" key="6">
    <source>
        <dbReference type="ARBA" id="ARBA00023136"/>
    </source>
</evidence>
<evidence type="ECO:0000259" key="8">
    <source>
        <dbReference type="PROSITE" id="PS50850"/>
    </source>
</evidence>
<evidence type="ECO:0000256" key="7">
    <source>
        <dbReference type="SAM" id="Phobius"/>
    </source>
</evidence>
<dbReference type="InterPro" id="IPR020846">
    <property type="entry name" value="MFS_dom"/>
</dbReference>
<feature type="transmembrane region" description="Helical" evidence="7">
    <location>
        <begin position="59"/>
        <end position="84"/>
    </location>
</feature>
<name>A0ABT9WNE3_9BACI</name>
<dbReference type="EMBL" id="JAUSTT010000002">
    <property type="protein sequence ID" value="MDQ0174725.1"/>
    <property type="molecule type" value="Genomic_DNA"/>
</dbReference>
<keyword evidence="6 7" id="KW-0472">Membrane</keyword>
<keyword evidence="3" id="KW-1003">Cell membrane</keyword>
<sequence length="163" mass="18713">MLIAAYSYKISFSIYFVCLFLLLFLVRMIRLRQVEKKVEKDRSSILEEEGLATLIGNKILLIPTIVITLINFFASLLLGVLIFFVADQLGANEKQIGFMLSMSAVGGLVGSLLIPHLRKRFARGKIFIACLLFDIVSLTMMIFASSWWIRNRTFYQVDWRYDA</sequence>
<gene>
    <name evidence="9" type="ORF">J2S08_000558</name>
</gene>
<dbReference type="InterPro" id="IPR036259">
    <property type="entry name" value="MFS_trans_sf"/>
</dbReference>
<keyword evidence="10" id="KW-1185">Reference proteome</keyword>
<evidence type="ECO:0000313" key="10">
    <source>
        <dbReference type="Proteomes" id="UP001223586"/>
    </source>
</evidence>
<evidence type="ECO:0000256" key="4">
    <source>
        <dbReference type="ARBA" id="ARBA00022692"/>
    </source>
</evidence>
<dbReference type="Proteomes" id="UP001223586">
    <property type="component" value="Unassembled WGS sequence"/>
</dbReference>
<feature type="domain" description="Major facilitator superfamily (MFS) profile" evidence="8">
    <location>
        <begin position="60"/>
        <end position="163"/>
    </location>
</feature>